<feature type="region of interest" description="Disordered" evidence="10">
    <location>
        <begin position="1"/>
        <end position="25"/>
    </location>
</feature>
<evidence type="ECO:0000256" key="9">
    <source>
        <dbReference type="SAM" id="Coils"/>
    </source>
</evidence>
<dbReference type="Gene3D" id="2.60.40.1730">
    <property type="entry name" value="tricorn interacting facor f3 domain"/>
    <property type="match status" value="1"/>
</dbReference>
<feature type="domain" description="Transcription initiation factor TFIID subunit 2 TPR repeats" evidence="13">
    <location>
        <begin position="766"/>
        <end position="1049"/>
    </location>
</feature>
<evidence type="ECO:0000256" key="8">
    <source>
        <dbReference type="ARBA" id="ARBA00076306"/>
    </source>
</evidence>
<dbReference type="InterPro" id="IPR057991">
    <property type="entry name" value="TPR_TAF2_C"/>
</dbReference>
<feature type="compositionally biased region" description="Low complexity" evidence="10">
    <location>
        <begin position="1063"/>
        <end position="1078"/>
    </location>
</feature>
<dbReference type="Pfam" id="PF25577">
    <property type="entry name" value="TPR_TAF2_C"/>
    <property type="match status" value="1"/>
</dbReference>
<evidence type="ECO:0000256" key="10">
    <source>
        <dbReference type="SAM" id="MobiDB-lite"/>
    </source>
</evidence>
<feature type="compositionally biased region" description="Low complexity" evidence="10">
    <location>
        <begin position="1"/>
        <end position="16"/>
    </location>
</feature>
<feature type="domain" description="Transcription initiation factor TFIID subunit 2 Ig-like" evidence="12">
    <location>
        <begin position="580"/>
        <end position="765"/>
    </location>
</feature>
<dbReference type="SUPFAM" id="SSF63737">
    <property type="entry name" value="Leukotriene A4 hydrolase N-terminal domain"/>
    <property type="match status" value="1"/>
</dbReference>
<dbReference type="SUPFAM" id="SSF55486">
    <property type="entry name" value="Metalloproteases ('zincins'), catalytic domain"/>
    <property type="match status" value="1"/>
</dbReference>
<reference evidence="14" key="1">
    <citation type="journal article" date="2019" name="G3 (Bethesda)">
        <title>Genome Assemblies of Two Rare Opportunistic Yeast Pathogens: Diutina rugosa (syn. Candida rugosa) and Trichomonascus ciferrii (syn. Candida ciferrii).</title>
        <authorList>
            <person name="Mixao V."/>
            <person name="Saus E."/>
            <person name="Hansen A.P."/>
            <person name="Lass-Florl C."/>
            <person name="Gabaldon T."/>
        </authorList>
    </citation>
    <scope>NUCLEOTIDE SEQUENCE</scope>
    <source>
        <strain evidence="14">CBS 4856</strain>
    </source>
</reference>
<name>A0A642UZ58_9ASCO</name>
<dbReference type="EMBL" id="SWFS01000371">
    <property type="protein sequence ID" value="KAA8908091.1"/>
    <property type="molecule type" value="Genomic_DNA"/>
</dbReference>
<organism evidence="14 15">
    <name type="scientific">Trichomonascus ciferrii</name>
    <dbReference type="NCBI Taxonomy" id="44093"/>
    <lineage>
        <taxon>Eukaryota</taxon>
        <taxon>Fungi</taxon>
        <taxon>Dikarya</taxon>
        <taxon>Ascomycota</taxon>
        <taxon>Saccharomycotina</taxon>
        <taxon>Dipodascomycetes</taxon>
        <taxon>Dipodascales</taxon>
        <taxon>Trichomonascaceae</taxon>
        <taxon>Trichomonascus</taxon>
        <taxon>Trichomonascus ciferrii complex</taxon>
    </lineage>
</organism>
<dbReference type="InterPro" id="IPR027268">
    <property type="entry name" value="Peptidase_M4/M1_CTD_sf"/>
</dbReference>
<evidence type="ECO:0000259" key="13">
    <source>
        <dbReference type="Pfam" id="PF25577"/>
    </source>
</evidence>
<dbReference type="InterPro" id="IPR042097">
    <property type="entry name" value="Aminopeptidase_N-like_N_sf"/>
</dbReference>
<dbReference type="GO" id="GO:0016251">
    <property type="term" value="F:RNA polymerase II general transcription initiation factor activity"/>
    <property type="evidence" value="ECO:0007669"/>
    <property type="project" value="TreeGrafter"/>
</dbReference>
<evidence type="ECO:0000256" key="6">
    <source>
        <dbReference type="ARBA" id="ARBA00023242"/>
    </source>
</evidence>
<comment type="caution">
    <text evidence="14">The sequence shown here is derived from an EMBL/GenBank/DDBJ whole genome shotgun (WGS) entry which is preliminary data.</text>
</comment>
<dbReference type="GO" id="GO:0008237">
    <property type="term" value="F:metallopeptidase activity"/>
    <property type="evidence" value="ECO:0007669"/>
    <property type="project" value="InterPro"/>
</dbReference>
<dbReference type="GO" id="GO:0003682">
    <property type="term" value="F:chromatin binding"/>
    <property type="evidence" value="ECO:0007669"/>
    <property type="project" value="TreeGrafter"/>
</dbReference>
<dbReference type="Gene3D" id="1.10.390.10">
    <property type="entry name" value="Neutral Protease Domain 2"/>
    <property type="match status" value="1"/>
</dbReference>
<dbReference type="OrthoDB" id="308861at2759"/>
<keyword evidence="6" id="KW-0539">Nucleus</keyword>
<proteinExistence type="inferred from homology"/>
<dbReference type="CDD" id="cd09839">
    <property type="entry name" value="M1_like_TAF2"/>
    <property type="match status" value="1"/>
</dbReference>
<sequence>MSDQAQQQQATAAPSQTPGPPVDRGFHVAHQKVSLDVNLCDWSLEGWTELTIVPTDPFLKQIQLDCRQCQIHGVTVNDKKTSNFYREDVLGSANMFKDSTINQHHQYREQINPLMQERLPGELFIQFPKGFKLTPQDPANSESIMAGASGYMSAYAPFTIKIDFSLRKPNSGINFVGGVESSVKKPYWHAYTAHQPLGQATSSWLPCLDGIWDPCTWQIEISVPRTVRDIGNSLPITQNEEDEIMRENKDVEEELTLSDAELEELNREIVVVSNNSISSEVEHPFDRSKKVVSFDVFTPVSAHHIGFSVGAFVQTPINEFQDNEDALEEDRTETSSRSSSSIPISVYTFPHMADNALNTCIFLFKAMEFFSREYGSYPFSSYNVCFVAEAGFEVASSTALTICSEKLLFPPEVVEPLFTHTETLTIALANQWSGVNIVPKNWKDLWITLGLARFMAQTFSRKLFGNNEYRFRLKKQAEEICERDINKPPLAAPVFNFPICEDDLDFIKLKAPVVLFILDRRMTKTDRSLGLSRVLPKLFLQAMSGDLSNSCLSTSQFIRLCERVSHNRLDSFFDQWVFGSGYPIFRVTQRFNKKRMFVEMGIRQVQNAEIENPQLDEKRFVQDAKEYLDRPGDYPVQPIFTGPMTIRIHEADGTPYEHVVDLKENFTKLDIQYNTKYKRLKRNKKNHGGGETIDYSNNIDEDGEGDGGVLLHSLGDVLQSDRELEEWKITDWSKDEEDRMVNEAFEWIRVDSDFEWICKLYINQPDYMFSSQLQQDRDVVAQYDAVQYFASQKPSEVYSSILIKTVMDKRYYYGIRTEAAQALAKCAVESTGFIGKFHLMKAFQAMYCFENSNIPRANDFSDFPSYFVQKSIPLALSKIRDQSGNCPLDAKNFLLDLLRYNENSSNVYSDCYYVSELITALVNSLKRVEGVFYDEDNPELKSFVNKAVEEIDRCCRMDGWIPSLHNMITVTAIEQKLSLVREGYIPMKYDDLIQYTRRGNNNDVRLQAFKGLLSLGGIRIKPLLHYVFVTAAYDNSCYIRSMLIKSLREVVGLIALRGEGKSSKSTTSSAATNGSSNGMMVLESGTADDSANPNSRRQALARSTVGGAVDLLRKQFEKESHFKREIWSAINDNTRYGILQKRILLDIGEILYPAKDSFIVTLPTPRTKRLVAKNMSEGMIVIKREARLKSASTTGLKESSGGANGSLKLPKISLVSKKSKDDKSGANLTIAGTILLLGASPQTPVALRGFDE</sequence>
<evidence type="ECO:0000259" key="11">
    <source>
        <dbReference type="Pfam" id="PF01433"/>
    </source>
</evidence>
<evidence type="ECO:0000256" key="5">
    <source>
        <dbReference type="ARBA" id="ARBA00023163"/>
    </source>
</evidence>
<protein>
    <recommendedName>
        <fullName evidence="3">Transcription initiation factor TFIID subunit 2</fullName>
    </recommendedName>
    <alternativeName>
        <fullName evidence="8">TBP-associated factor 2</fullName>
    </alternativeName>
</protein>
<dbReference type="Pfam" id="PF25316">
    <property type="entry name" value="TAF2_3rd"/>
    <property type="match status" value="1"/>
</dbReference>
<evidence type="ECO:0000256" key="2">
    <source>
        <dbReference type="ARBA" id="ARBA00010937"/>
    </source>
</evidence>
<dbReference type="GO" id="GO:0005669">
    <property type="term" value="C:transcription factor TFIID complex"/>
    <property type="evidence" value="ECO:0007669"/>
    <property type="project" value="InterPro"/>
</dbReference>
<keyword evidence="5" id="KW-0804">Transcription</keyword>
<dbReference type="PANTHER" id="PTHR15137">
    <property type="entry name" value="TRANSCRIPTION INITIATION FACTOR TFIID"/>
    <property type="match status" value="1"/>
</dbReference>
<keyword evidence="4" id="KW-0805">Transcription regulation</keyword>
<dbReference type="InterPro" id="IPR037813">
    <property type="entry name" value="TAF2"/>
</dbReference>
<feature type="compositionally biased region" description="Polar residues" evidence="10">
    <location>
        <begin position="1087"/>
        <end position="1097"/>
    </location>
</feature>
<evidence type="ECO:0000256" key="1">
    <source>
        <dbReference type="ARBA" id="ARBA00004123"/>
    </source>
</evidence>
<dbReference type="PANTHER" id="PTHR15137:SF9">
    <property type="entry name" value="TRANSCRIPTION INITIATION FACTOR TFIID SUBUNIT 2"/>
    <property type="match status" value="1"/>
</dbReference>
<dbReference type="InterPro" id="IPR057345">
    <property type="entry name" value="Ig-like_TAF2"/>
</dbReference>
<dbReference type="VEuPathDB" id="FungiDB:TRICI_004842"/>
<evidence type="ECO:0000313" key="15">
    <source>
        <dbReference type="Proteomes" id="UP000761534"/>
    </source>
</evidence>
<dbReference type="InterPro" id="IPR014782">
    <property type="entry name" value="Peptidase_M1_dom"/>
</dbReference>
<dbReference type="AlphaFoldDB" id="A0A642UZ58"/>
<comment type="function">
    <text evidence="7">Functions as a component of the DNA-binding general transcription factor complex TFIID. Binding of TFIID to a promoter (with or without TATA element) is the initial step in pre-initiation complex (PIC) formation. TFIID plays a key role in the regulation of gene expression by RNA polymerase II through different activities such as transcription activator interaction, core promoter recognition and selectivity, TFIIA and TFIIB interaction, chromatin modification (histone acetylation by TAF1), facilitation of DNA opening and initiation of transcription.</text>
</comment>
<comment type="similarity">
    <text evidence="2">Belongs to the TAF2 family.</text>
</comment>
<evidence type="ECO:0000256" key="4">
    <source>
        <dbReference type="ARBA" id="ARBA00023015"/>
    </source>
</evidence>
<evidence type="ECO:0000259" key="12">
    <source>
        <dbReference type="Pfam" id="PF25316"/>
    </source>
</evidence>
<evidence type="ECO:0000313" key="14">
    <source>
        <dbReference type="EMBL" id="KAA8908091.1"/>
    </source>
</evidence>
<evidence type="ECO:0000256" key="3">
    <source>
        <dbReference type="ARBA" id="ARBA00017363"/>
    </source>
</evidence>
<dbReference type="GO" id="GO:0008270">
    <property type="term" value="F:zinc ion binding"/>
    <property type="evidence" value="ECO:0007669"/>
    <property type="project" value="InterPro"/>
</dbReference>
<dbReference type="Proteomes" id="UP000761534">
    <property type="component" value="Unassembled WGS sequence"/>
</dbReference>
<gene>
    <name evidence="14" type="ORF">TRICI_004842</name>
</gene>
<feature type="domain" description="Peptidase M1 membrane alanine aminopeptidase" evidence="11">
    <location>
        <begin position="365"/>
        <end position="479"/>
    </location>
</feature>
<feature type="coiled-coil region" evidence="9">
    <location>
        <begin position="234"/>
        <end position="268"/>
    </location>
</feature>
<keyword evidence="9" id="KW-0175">Coiled coil</keyword>
<dbReference type="Pfam" id="PF01433">
    <property type="entry name" value="Peptidase_M1"/>
    <property type="match status" value="1"/>
</dbReference>
<feature type="region of interest" description="Disordered" evidence="10">
    <location>
        <begin position="1061"/>
        <end position="1097"/>
    </location>
</feature>
<dbReference type="FunFam" id="1.10.390.10:FF:000011">
    <property type="entry name" value="Transcription initiation factor TFIID subunit"/>
    <property type="match status" value="1"/>
</dbReference>
<keyword evidence="15" id="KW-1185">Reference proteome</keyword>
<comment type="subcellular location">
    <subcellularLocation>
        <location evidence="1">Nucleus</location>
    </subcellularLocation>
</comment>
<dbReference type="GO" id="GO:0000976">
    <property type="term" value="F:transcription cis-regulatory region binding"/>
    <property type="evidence" value="ECO:0007669"/>
    <property type="project" value="TreeGrafter"/>
</dbReference>
<accession>A0A642UZ58</accession>
<dbReference type="GO" id="GO:0006367">
    <property type="term" value="P:transcription initiation at RNA polymerase II promoter"/>
    <property type="evidence" value="ECO:0007669"/>
    <property type="project" value="TreeGrafter"/>
</dbReference>
<evidence type="ECO:0000256" key="7">
    <source>
        <dbReference type="ARBA" id="ARBA00025346"/>
    </source>
</evidence>